<reference evidence="1 2" key="1">
    <citation type="submission" date="2019-09" db="EMBL/GenBank/DDBJ databases">
        <title>Draft genome sequences of 48 bacterial type strains from the CCUG.</title>
        <authorList>
            <person name="Tunovic T."/>
            <person name="Pineiro-Iglesias B."/>
            <person name="Unosson C."/>
            <person name="Inganas E."/>
            <person name="Ohlen M."/>
            <person name="Cardew S."/>
            <person name="Jensie-Markopoulos S."/>
            <person name="Salva-Serra F."/>
            <person name="Jaen-Luchoro D."/>
            <person name="Karlsson R."/>
            <person name="Svensson-Stadler L."/>
            <person name="Chun J."/>
            <person name="Moore E."/>
        </authorList>
    </citation>
    <scope>NUCLEOTIDE SEQUENCE [LARGE SCALE GENOMIC DNA]</scope>
    <source>
        <strain evidence="1 2">CCUG 48643</strain>
    </source>
</reference>
<dbReference type="RefSeq" id="WP_150897845.1">
    <property type="nucleotide sequence ID" value="NZ_AP025468.1"/>
</dbReference>
<name>A0A7V7NR97_9VIBR</name>
<sequence length="119" mass="14219">MGYEFKYTEDNGYRKVSISKKDHNDMFQYRQIKWYYKYEYYLNEELGHFVMIRLTSAPAKLINVLGYPVMILLHGLANYKEINQSLSDMWNEKERGKFSGDDSHKNQKGWDELMSIVKG</sequence>
<gene>
    <name evidence="1" type="ORF">F7Q91_19080</name>
</gene>
<comment type="caution">
    <text evidence="1">The sequence shown here is derived from an EMBL/GenBank/DDBJ whole genome shotgun (WGS) entry which is preliminary data.</text>
</comment>
<accession>A0A7V7NR97</accession>
<dbReference type="Proteomes" id="UP000423756">
    <property type="component" value="Unassembled WGS sequence"/>
</dbReference>
<dbReference type="GeneID" id="77344858"/>
<protein>
    <submittedName>
        <fullName evidence="1">Uncharacterized protein</fullName>
    </submittedName>
</protein>
<dbReference type="AlphaFoldDB" id="A0A7V7NR97"/>
<proteinExistence type="predicted"/>
<evidence type="ECO:0000313" key="2">
    <source>
        <dbReference type="Proteomes" id="UP000423756"/>
    </source>
</evidence>
<dbReference type="EMBL" id="VZPX01000047">
    <property type="protein sequence ID" value="KAB0476545.1"/>
    <property type="molecule type" value="Genomic_DNA"/>
</dbReference>
<evidence type="ECO:0000313" key="1">
    <source>
        <dbReference type="EMBL" id="KAB0476545.1"/>
    </source>
</evidence>
<organism evidence="1 2">
    <name type="scientific">Vibrio chagasii</name>
    <dbReference type="NCBI Taxonomy" id="170679"/>
    <lineage>
        <taxon>Bacteria</taxon>
        <taxon>Pseudomonadati</taxon>
        <taxon>Pseudomonadota</taxon>
        <taxon>Gammaproteobacteria</taxon>
        <taxon>Vibrionales</taxon>
        <taxon>Vibrionaceae</taxon>
        <taxon>Vibrio</taxon>
    </lineage>
</organism>